<evidence type="ECO:0000259" key="1">
    <source>
        <dbReference type="Pfam" id="PF13976"/>
    </source>
</evidence>
<dbReference type="EMBL" id="BKCJ010002150">
    <property type="protein sequence ID" value="GEU46620.1"/>
    <property type="molecule type" value="Genomic_DNA"/>
</dbReference>
<accession>A0A6L2KCX1</accession>
<feature type="domain" description="Retrovirus-related Pol polyprotein from transposon TNT 1-94-like beta-barrel" evidence="2">
    <location>
        <begin position="94"/>
        <end position="159"/>
    </location>
</feature>
<gene>
    <name evidence="3" type="ORF">Tci_018598</name>
</gene>
<evidence type="ECO:0000313" key="3">
    <source>
        <dbReference type="EMBL" id="GEU46620.1"/>
    </source>
</evidence>
<dbReference type="InterPro" id="IPR025724">
    <property type="entry name" value="GAG-pre-integrase_dom"/>
</dbReference>
<sequence length="259" mass="29572">MYDGGFLHSAKLKIDLPDSKETLEDAKESRLKLRNKMVQINYATLNALYETFTPQQELSVEQIYFSIPSTSTNGSESKEVTLDLPILKIPKERCAKHMIGNLQLLKNFVEKVIGTVRFKNDHFAAITGYGDYVQGNLMIYHVYYIEGRGHNLFSVKQFCDGDLEVSFRLNTCYVWNLEGDDLLNGSHDSNLYTISIFDMAASSLMCLMSRATSTKSWLWHHRLSNLNFGIINQLTSKDLVDGLLKFKYIKDHLCSASRD</sequence>
<protein>
    <submittedName>
        <fullName evidence="3">Retrovirus-related Pol polyprotein from transposon TNT 1-94</fullName>
    </submittedName>
</protein>
<proteinExistence type="predicted"/>
<dbReference type="InterPro" id="IPR054722">
    <property type="entry name" value="PolX-like_BBD"/>
</dbReference>
<evidence type="ECO:0000259" key="2">
    <source>
        <dbReference type="Pfam" id="PF22936"/>
    </source>
</evidence>
<dbReference type="AlphaFoldDB" id="A0A6L2KCX1"/>
<comment type="caution">
    <text evidence="3">The sequence shown here is derived from an EMBL/GenBank/DDBJ whole genome shotgun (WGS) entry which is preliminary data.</text>
</comment>
<feature type="domain" description="GAG-pre-integrase" evidence="1">
    <location>
        <begin position="190"/>
        <end position="256"/>
    </location>
</feature>
<reference evidence="3" key="1">
    <citation type="journal article" date="2019" name="Sci. Rep.">
        <title>Draft genome of Tanacetum cinerariifolium, the natural source of mosquito coil.</title>
        <authorList>
            <person name="Yamashiro T."/>
            <person name="Shiraishi A."/>
            <person name="Satake H."/>
            <person name="Nakayama K."/>
        </authorList>
    </citation>
    <scope>NUCLEOTIDE SEQUENCE</scope>
</reference>
<name>A0A6L2KCX1_TANCI</name>
<organism evidence="3">
    <name type="scientific">Tanacetum cinerariifolium</name>
    <name type="common">Dalmatian daisy</name>
    <name type="synonym">Chrysanthemum cinerariifolium</name>
    <dbReference type="NCBI Taxonomy" id="118510"/>
    <lineage>
        <taxon>Eukaryota</taxon>
        <taxon>Viridiplantae</taxon>
        <taxon>Streptophyta</taxon>
        <taxon>Embryophyta</taxon>
        <taxon>Tracheophyta</taxon>
        <taxon>Spermatophyta</taxon>
        <taxon>Magnoliopsida</taxon>
        <taxon>eudicotyledons</taxon>
        <taxon>Gunneridae</taxon>
        <taxon>Pentapetalae</taxon>
        <taxon>asterids</taxon>
        <taxon>campanulids</taxon>
        <taxon>Asterales</taxon>
        <taxon>Asteraceae</taxon>
        <taxon>Asteroideae</taxon>
        <taxon>Anthemideae</taxon>
        <taxon>Anthemidinae</taxon>
        <taxon>Tanacetum</taxon>
    </lineage>
</organism>
<dbReference type="Pfam" id="PF13976">
    <property type="entry name" value="gag_pre-integrs"/>
    <property type="match status" value="1"/>
</dbReference>
<dbReference type="Pfam" id="PF22936">
    <property type="entry name" value="Pol_BBD"/>
    <property type="match status" value="1"/>
</dbReference>